<keyword evidence="10" id="KW-0472">Membrane</keyword>
<protein>
    <recommendedName>
        <fullName evidence="2">histidine kinase</fullName>
        <ecNumber evidence="2">2.7.13.3</ecNumber>
    </recommendedName>
</protein>
<keyword evidence="10" id="KW-1133">Transmembrane helix</keyword>
<keyword evidence="10" id="KW-0812">Transmembrane</keyword>
<gene>
    <name evidence="12" type="ORF">X970_01670</name>
</gene>
<feature type="transmembrane region" description="Helical" evidence="10">
    <location>
        <begin position="97"/>
        <end position="118"/>
    </location>
</feature>
<dbReference type="Gene3D" id="3.30.565.10">
    <property type="entry name" value="Histidine kinase-like ATPase, C-terminal domain"/>
    <property type="match status" value="1"/>
</dbReference>
<dbReference type="CDD" id="cd00082">
    <property type="entry name" value="HisKA"/>
    <property type="match status" value="1"/>
</dbReference>
<dbReference type="InterPro" id="IPR036890">
    <property type="entry name" value="HATPase_C_sf"/>
</dbReference>
<dbReference type="SUPFAM" id="SSF47384">
    <property type="entry name" value="Homodimeric domain of signal transducing histidine kinase"/>
    <property type="match status" value="1"/>
</dbReference>
<evidence type="ECO:0000256" key="2">
    <source>
        <dbReference type="ARBA" id="ARBA00012438"/>
    </source>
</evidence>
<dbReference type="Proteomes" id="UP000018660">
    <property type="component" value="Chromosome"/>
</dbReference>
<dbReference type="SMART" id="SM00388">
    <property type="entry name" value="HisKA"/>
    <property type="match status" value="1"/>
</dbReference>
<evidence type="ECO:0000256" key="6">
    <source>
        <dbReference type="ARBA" id="ARBA00022777"/>
    </source>
</evidence>
<evidence type="ECO:0000256" key="5">
    <source>
        <dbReference type="ARBA" id="ARBA00022741"/>
    </source>
</evidence>
<evidence type="ECO:0000256" key="1">
    <source>
        <dbReference type="ARBA" id="ARBA00000085"/>
    </source>
</evidence>
<dbReference type="EC" id="2.7.13.3" evidence="2"/>
<evidence type="ECO:0000256" key="3">
    <source>
        <dbReference type="ARBA" id="ARBA00022553"/>
    </source>
</evidence>
<keyword evidence="7" id="KW-0067">ATP-binding</keyword>
<evidence type="ECO:0000256" key="8">
    <source>
        <dbReference type="ARBA" id="ARBA00023012"/>
    </source>
</evidence>
<dbReference type="Pfam" id="PF02518">
    <property type="entry name" value="HATPase_c"/>
    <property type="match status" value="1"/>
</dbReference>
<evidence type="ECO:0000256" key="10">
    <source>
        <dbReference type="SAM" id="Phobius"/>
    </source>
</evidence>
<accession>V9UX11</accession>
<feature type="domain" description="Histidine kinase" evidence="11">
    <location>
        <begin position="326"/>
        <end position="540"/>
    </location>
</feature>
<dbReference type="KEGG" id="pmot:X970_01670"/>
<dbReference type="InterPro" id="IPR004358">
    <property type="entry name" value="Sig_transdc_His_kin-like_C"/>
</dbReference>
<comment type="catalytic activity">
    <reaction evidence="1">
        <text>ATP + protein L-histidine = ADP + protein N-phospho-L-histidine.</text>
        <dbReference type="EC" id="2.7.13.3"/>
    </reaction>
</comment>
<dbReference type="Pfam" id="PF00512">
    <property type="entry name" value="HisKA"/>
    <property type="match status" value="1"/>
</dbReference>
<dbReference type="SMART" id="SM00387">
    <property type="entry name" value="HATPase_c"/>
    <property type="match status" value="1"/>
</dbReference>
<keyword evidence="4" id="KW-0808">Transferase</keyword>
<dbReference type="PANTHER" id="PTHR43065">
    <property type="entry name" value="SENSOR HISTIDINE KINASE"/>
    <property type="match status" value="1"/>
</dbReference>
<name>V9UX11_9PSED</name>
<evidence type="ECO:0000256" key="7">
    <source>
        <dbReference type="ARBA" id="ARBA00022840"/>
    </source>
</evidence>
<dbReference type="AlphaFoldDB" id="V9UX11"/>
<evidence type="ECO:0000313" key="12">
    <source>
        <dbReference type="EMBL" id="AHC86155.1"/>
    </source>
</evidence>
<dbReference type="GO" id="GO:0000155">
    <property type="term" value="F:phosphorelay sensor kinase activity"/>
    <property type="evidence" value="ECO:0007669"/>
    <property type="project" value="InterPro"/>
</dbReference>
<dbReference type="CDD" id="cd00075">
    <property type="entry name" value="HATPase"/>
    <property type="match status" value="1"/>
</dbReference>
<evidence type="ECO:0000256" key="9">
    <source>
        <dbReference type="SAM" id="MobiDB-lite"/>
    </source>
</evidence>
<dbReference type="PRINTS" id="PR00344">
    <property type="entry name" value="BCTRLSENSOR"/>
</dbReference>
<evidence type="ECO:0000313" key="13">
    <source>
        <dbReference type="Proteomes" id="UP000018660"/>
    </source>
</evidence>
<dbReference type="PANTHER" id="PTHR43065:SF10">
    <property type="entry name" value="PEROXIDE STRESS-ACTIVATED HISTIDINE KINASE MAK3"/>
    <property type="match status" value="1"/>
</dbReference>
<organism evidence="12 13">
    <name type="scientific">Pseudomonas monteilii SB3101</name>
    <dbReference type="NCBI Taxonomy" id="1435058"/>
    <lineage>
        <taxon>Bacteria</taxon>
        <taxon>Pseudomonadati</taxon>
        <taxon>Pseudomonadota</taxon>
        <taxon>Gammaproteobacteria</taxon>
        <taxon>Pseudomonadales</taxon>
        <taxon>Pseudomonadaceae</taxon>
        <taxon>Pseudomonas</taxon>
    </lineage>
</organism>
<feature type="compositionally biased region" description="Polar residues" evidence="9">
    <location>
        <begin position="30"/>
        <end position="43"/>
    </location>
</feature>
<keyword evidence="5" id="KW-0547">Nucleotide-binding</keyword>
<sequence length="541" mass="58789">MQCSTCGSGFSREEAGAGWPRTRKYWTSSPAAHRQWPQSTGSPPSAHRVTANSTDPVLARRFSIWQGCQQNAHRLTSAAPHQRKPDLSLQPSVRRDLLILWLSIAAVALVLGWLLLIISRQGAGPQIAQARQLTSTSCQALQAGAARVRQQLPPAQDHPDLMPPAAAQAVLDLALRDQPGMEGGFWRADAGVVAYAFPTYDGTGIKRDPPSAELQRIASTAQRAQDSAGLVADVRPGLREAVAFAACPVQAYDRQLIAWTLMRVPLLATETVNTLILAVSLLLALVVVSGAWLGWMISRWQRQSAHLRKQLAQSERLATLGRVSAGLAHEIRNPLGTMRMKVENAMAAPADRREARVVGALEAVLSQTARLETLVSSLLALTQPFRAERQAVDLQEWLEERRNAHAEAAQKKGVRITLAVEPELTASAKQVALFDPTQMARVFDNLLLNALAHTEERGEIELGAHRTHRGTLLLWVADDGSGIPHDLRDTLFEPFSTNRAGGTGLGLALVREIVQGHGGRVGLAESAKGTRIEMELPWPES</sequence>
<dbReference type="SUPFAM" id="SSF55874">
    <property type="entry name" value="ATPase domain of HSP90 chaperone/DNA topoisomerase II/histidine kinase"/>
    <property type="match status" value="1"/>
</dbReference>
<feature type="transmembrane region" description="Helical" evidence="10">
    <location>
        <begin position="275"/>
        <end position="298"/>
    </location>
</feature>
<dbReference type="Gene3D" id="1.10.287.130">
    <property type="match status" value="1"/>
</dbReference>
<dbReference type="EMBL" id="CP006979">
    <property type="protein sequence ID" value="AHC86155.1"/>
    <property type="molecule type" value="Genomic_DNA"/>
</dbReference>
<dbReference type="PROSITE" id="PS50109">
    <property type="entry name" value="HIS_KIN"/>
    <property type="match status" value="1"/>
</dbReference>
<dbReference type="InterPro" id="IPR036097">
    <property type="entry name" value="HisK_dim/P_sf"/>
</dbReference>
<keyword evidence="8" id="KW-0902">Two-component regulatory system</keyword>
<feature type="region of interest" description="Disordered" evidence="9">
    <location>
        <begin position="30"/>
        <end position="51"/>
    </location>
</feature>
<dbReference type="GO" id="GO:0005524">
    <property type="term" value="F:ATP binding"/>
    <property type="evidence" value="ECO:0007669"/>
    <property type="project" value="UniProtKB-KW"/>
</dbReference>
<evidence type="ECO:0000259" key="11">
    <source>
        <dbReference type="PROSITE" id="PS50109"/>
    </source>
</evidence>
<proteinExistence type="predicted"/>
<dbReference type="InterPro" id="IPR005467">
    <property type="entry name" value="His_kinase_dom"/>
</dbReference>
<keyword evidence="6 12" id="KW-0418">Kinase</keyword>
<dbReference type="HOGENOM" id="CLU_044199_0_0_6"/>
<reference evidence="12 13" key="1">
    <citation type="submission" date="2013-12" db="EMBL/GenBank/DDBJ databases">
        <title>Complete Genomes of Pseudomonas monteilii SB3078 and SB3101, two Benzene, Toluene and Ethylbenzene Degrading Bacteria used for Bioaugmentation.</title>
        <authorList>
            <person name="Dueholm M.S."/>
            <person name="Albertsen M."/>
            <person name="D'Imperio S."/>
            <person name="Tale V.P."/>
            <person name="Lewis D."/>
            <person name="Nilsen P.H."/>
            <person name="Nielsen J.L."/>
        </authorList>
    </citation>
    <scope>NUCLEOTIDE SEQUENCE [LARGE SCALE GENOMIC DNA]</scope>
    <source>
        <strain evidence="12 13">SB3101</strain>
    </source>
</reference>
<dbReference type="PATRIC" id="fig|1435058.3.peg.312"/>
<dbReference type="InterPro" id="IPR003661">
    <property type="entry name" value="HisK_dim/P_dom"/>
</dbReference>
<dbReference type="InterPro" id="IPR003594">
    <property type="entry name" value="HATPase_dom"/>
</dbReference>
<evidence type="ECO:0000256" key="4">
    <source>
        <dbReference type="ARBA" id="ARBA00022679"/>
    </source>
</evidence>
<keyword evidence="3" id="KW-0597">Phosphoprotein</keyword>